<gene>
    <name evidence="1" type="ORF">DBY38_02755</name>
</gene>
<dbReference type="EMBL" id="QAMZ01000014">
    <property type="protein sequence ID" value="PWL55042.1"/>
    <property type="molecule type" value="Genomic_DNA"/>
</dbReference>
<comment type="caution">
    <text evidence="1">The sequence shown here is derived from an EMBL/GenBank/DDBJ whole genome shotgun (WGS) entry which is preliminary data.</text>
</comment>
<proteinExistence type="predicted"/>
<dbReference type="RefSeq" id="WP_168972687.1">
    <property type="nucleotide sequence ID" value="NZ_JABAGG010000041.1"/>
</dbReference>
<dbReference type="Proteomes" id="UP000246114">
    <property type="component" value="Unassembled WGS sequence"/>
</dbReference>
<reference evidence="1 2" key="1">
    <citation type="submission" date="2018-03" db="EMBL/GenBank/DDBJ databases">
        <title>The uncultured portion of the human microbiome is neutrally assembled.</title>
        <authorList>
            <person name="Jeraldo P."/>
            <person name="Boardman L."/>
            <person name="White B.A."/>
            <person name="Nelson H."/>
            <person name="Goldenfeld N."/>
            <person name="Chia N."/>
        </authorList>
    </citation>
    <scope>NUCLEOTIDE SEQUENCE [LARGE SCALE GENOMIC DNA]</scope>
    <source>
        <strain evidence="1">CIM:MAG 903</strain>
    </source>
</reference>
<sequence>MRFIHSVSFKKSEKKLIIFALSHNGFSEYIKNLIKEDMKRNEKVFTDEERAEIERIIEVKFKEIMIISDQTED</sequence>
<evidence type="ECO:0000313" key="2">
    <source>
        <dbReference type="Proteomes" id="UP000246114"/>
    </source>
</evidence>
<protein>
    <submittedName>
        <fullName evidence="1">Uncharacterized protein</fullName>
    </submittedName>
</protein>
<accession>A0A316M927</accession>
<evidence type="ECO:0000313" key="1">
    <source>
        <dbReference type="EMBL" id="PWL55042.1"/>
    </source>
</evidence>
<name>A0A316M927_9CLOT</name>
<dbReference type="AlphaFoldDB" id="A0A316M927"/>
<organism evidence="1 2">
    <name type="scientific">Clostridium cadaveris</name>
    <dbReference type="NCBI Taxonomy" id="1529"/>
    <lineage>
        <taxon>Bacteria</taxon>
        <taxon>Bacillati</taxon>
        <taxon>Bacillota</taxon>
        <taxon>Clostridia</taxon>
        <taxon>Eubacteriales</taxon>
        <taxon>Clostridiaceae</taxon>
        <taxon>Clostridium</taxon>
    </lineage>
</organism>